<comment type="similarity">
    <text evidence="1">Belongs to the NAD(P)-dependent epimerase/dehydratase family. SDR39U1 subfamily.</text>
</comment>
<feature type="domain" description="NAD-dependent epimerase/dehydratase" evidence="2">
    <location>
        <begin position="3"/>
        <end position="225"/>
    </location>
</feature>
<protein>
    <submittedName>
        <fullName evidence="4">TIGR01777 family oxidoreductase</fullName>
    </submittedName>
</protein>
<dbReference type="InterPro" id="IPR013549">
    <property type="entry name" value="DUF1731"/>
</dbReference>
<dbReference type="PANTHER" id="PTHR11092:SF0">
    <property type="entry name" value="EPIMERASE FAMILY PROTEIN SDR39U1"/>
    <property type="match status" value="1"/>
</dbReference>
<evidence type="ECO:0000256" key="1">
    <source>
        <dbReference type="ARBA" id="ARBA00009353"/>
    </source>
</evidence>
<dbReference type="Pfam" id="PF01370">
    <property type="entry name" value="Epimerase"/>
    <property type="match status" value="1"/>
</dbReference>
<evidence type="ECO:0000259" key="3">
    <source>
        <dbReference type="Pfam" id="PF08338"/>
    </source>
</evidence>
<dbReference type="AlphaFoldDB" id="A0A934NHC3"/>
<feature type="domain" description="DUF1731" evidence="3">
    <location>
        <begin position="252"/>
        <end position="294"/>
    </location>
</feature>
<sequence length="303" mass="31713">MRVVVTGATGTIGSAVVRALASRGDEPVALTRDAAKARGILGTVETHAWQEPAKGAPPADALRSAAAVIHLLGEPIAQRWTAEAKRDIRLSRVLSTRRLVAGIAANDTLPTLVSQSATGYYGPHGDEWLTEDSPPGHDFLADLVVDWEREAIAAPTGVRTVLARTGVVLSPRGGALSKMLPPFRIGVGGPIAGGRQYLPWIHIDDVVGALLHLVDTPAATGAVNVAAPNPVTNAEMSAVLGHVLHRPAVMPVPAFAIRAMYGEMAATVLNGQRVSAAKLERLGYIFAHTTFESSVRVVLQAAA</sequence>
<evidence type="ECO:0000259" key="2">
    <source>
        <dbReference type="Pfam" id="PF01370"/>
    </source>
</evidence>
<evidence type="ECO:0000313" key="4">
    <source>
        <dbReference type="EMBL" id="MBJ7610371.1"/>
    </source>
</evidence>
<dbReference type="EMBL" id="JAEKNN010000061">
    <property type="protein sequence ID" value="MBJ7610371.1"/>
    <property type="molecule type" value="Genomic_DNA"/>
</dbReference>
<dbReference type="InterPro" id="IPR001509">
    <property type="entry name" value="Epimerase_deHydtase"/>
</dbReference>
<dbReference type="SUPFAM" id="SSF51735">
    <property type="entry name" value="NAD(P)-binding Rossmann-fold domains"/>
    <property type="match status" value="1"/>
</dbReference>
<evidence type="ECO:0000313" key="5">
    <source>
        <dbReference type="Proteomes" id="UP000614410"/>
    </source>
</evidence>
<organism evidence="4 5">
    <name type="scientific">Candidatus Amunia macphersoniae</name>
    <dbReference type="NCBI Taxonomy" id="3127014"/>
    <lineage>
        <taxon>Bacteria</taxon>
        <taxon>Bacillati</taxon>
        <taxon>Candidatus Dormiibacterota</taxon>
        <taxon>Candidatus Dormibacteria</taxon>
        <taxon>Candidatus Aeolococcales</taxon>
        <taxon>Candidatus Aeolococcaceae</taxon>
        <taxon>Candidatus Amunia</taxon>
    </lineage>
</organism>
<dbReference type="InterPro" id="IPR010099">
    <property type="entry name" value="SDR39U1"/>
</dbReference>
<dbReference type="Pfam" id="PF08338">
    <property type="entry name" value="DUF1731"/>
    <property type="match status" value="1"/>
</dbReference>
<reference evidence="4 5" key="1">
    <citation type="submission" date="2020-10" db="EMBL/GenBank/DDBJ databases">
        <title>Ca. Dormibacterota MAGs.</title>
        <authorList>
            <person name="Montgomery K."/>
        </authorList>
    </citation>
    <scope>NUCLEOTIDE SEQUENCE [LARGE SCALE GENOMIC DNA]</scope>
    <source>
        <strain evidence="4">Mitchell_Peninsula_5</strain>
    </source>
</reference>
<dbReference type="InterPro" id="IPR036291">
    <property type="entry name" value="NAD(P)-bd_dom_sf"/>
</dbReference>
<gene>
    <name evidence="4" type="ORF">JF887_13210</name>
</gene>
<dbReference type="PANTHER" id="PTHR11092">
    <property type="entry name" value="SUGAR NUCLEOTIDE EPIMERASE RELATED"/>
    <property type="match status" value="1"/>
</dbReference>
<name>A0A934NHC3_9BACT</name>
<comment type="caution">
    <text evidence="4">The sequence shown here is derived from an EMBL/GenBank/DDBJ whole genome shotgun (WGS) entry which is preliminary data.</text>
</comment>
<accession>A0A934NHC3</accession>
<proteinExistence type="inferred from homology"/>
<dbReference type="Gene3D" id="3.40.50.720">
    <property type="entry name" value="NAD(P)-binding Rossmann-like Domain"/>
    <property type="match status" value="1"/>
</dbReference>
<dbReference type="NCBIfam" id="TIGR01777">
    <property type="entry name" value="yfcH"/>
    <property type="match status" value="1"/>
</dbReference>
<dbReference type="Proteomes" id="UP000614410">
    <property type="component" value="Unassembled WGS sequence"/>
</dbReference>